<evidence type="ECO:0000313" key="3">
    <source>
        <dbReference type="EMBL" id="MBK1883650.1"/>
    </source>
</evidence>
<keyword evidence="2" id="KW-0812">Transmembrane</keyword>
<name>A0A934S967_9BACT</name>
<evidence type="ECO:0000313" key="4">
    <source>
        <dbReference type="Proteomes" id="UP000603141"/>
    </source>
</evidence>
<dbReference type="EMBL" id="JAENIJ010000025">
    <property type="protein sequence ID" value="MBK1883650.1"/>
    <property type="molecule type" value="Genomic_DNA"/>
</dbReference>
<feature type="transmembrane region" description="Helical" evidence="2">
    <location>
        <begin position="20"/>
        <end position="42"/>
    </location>
</feature>
<evidence type="ECO:0000256" key="2">
    <source>
        <dbReference type="SAM" id="Phobius"/>
    </source>
</evidence>
<dbReference type="RefSeq" id="WP_200272012.1">
    <property type="nucleotide sequence ID" value="NZ_JAENIJ010000025.1"/>
</dbReference>
<sequence>MTVKKMAGEAQKKGIHPGNIVLFCTILSFGFGGIVKLGPVVAMPDKQREANKEFNDKISAISKDIGQMQQNQAVQTEVIKTLADAQRDAKDMRRDIDKNTQRFEDFERRIHWLESQ</sequence>
<keyword evidence="2" id="KW-0472">Membrane</keyword>
<keyword evidence="1" id="KW-0175">Coiled coil</keyword>
<comment type="caution">
    <text evidence="3">The sequence shown here is derived from an EMBL/GenBank/DDBJ whole genome shotgun (WGS) entry which is preliminary data.</text>
</comment>
<protein>
    <submittedName>
        <fullName evidence="3">Uncharacterized protein</fullName>
    </submittedName>
</protein>
<proteinExistence type="predicted"/>
<reference evidence="3" key="1">
    <citation type="submission" date="2021-01" db="EMBL/GenBank/DDBJ databases">
        <title>Modified the classification status of verrucomicrobia.</title>
        <authorList>
            <person name="Feng X."/>
        </authorList>
    </citation>
    <scope>NUCLEOTIDE SEQUENCE</scope>
    <source>
        <strain evidence="3">KCTC 22041</strain>
    </source>
</reference>
<keyword evidence="4" id="KW-1185">Reference proteome</keyword>
<organism evidence="3 4">
    <name type="scientific">Luteolibacter pohnpeiensis</name>
    <dbReference type="NCBI Taxonomy" id="454153"/>
    <lineage>
        <taxon>Bacteria</taxon>
        <taxon>Pseudomonadati</taxon>
        <taxon>Verrucomicrobiota</taxon>
        <taxon>Verrucomicrobiia</taxon>
        <taxon>Verrucomicrobiales</taxon>
        <taxon>Verrucomicrobiaceae</taxon>
        <taxon>Luteolibacter</taxon>
    </lineage>
</organism>
<evidence type="ECO:0000256" key="1">
    <source>
        <dbReference type="SAM" id="Coils"/>
    </source>
</evidence>
<keyword evidence="2" id="KW-1133">Transmembrane helix</keyword>
<dbReference type="AlphaFoldDB" id="A0A934S967"/>
<feature type="coiled-coil region" evidence="1">
    <location>
        <begin position="82"/>
        <end position="109"/>
    </location>
</feature>
<gene>
    <name evidence="3" type="ORF">JIN85_14610</name>
</gene>
<accession>A0A934S967</accession>
<dbReference type="Proteomes" id="UP000603141">
    <property type="component" value="Unassembled WGS sequence"/>
</dbReference>